<proteinExistence type="predicted"/>
<gene>
    <name evidence="2" type="ORF">BHM03_00009749</name>
</gene>
<name>A0A445MCN6_ENSVE</name>
<sequence length="67" mass="7069">MGNSSSVRESGEEGQGGSSHCQRGSEDLMGQSPPQSPRGAAQSPLLFAPQVNFLRFPHLFTTFSGTS</sequence>
<dbReference type="Proteomes" id="UP000290560">
    <property type="component" value="Unassembled WGS sequence"/>
</dbReference>
<feature type="region of interest" description="Disordered" evidence="1">
    <location>
        <begin position="1"/>
        <end position="44"/>
    </location>
</feature>
<dbReference type="EMBL" id="KV875617">
    <property type="protein sequence ID" value="RZR72017.1"/>
    <property type="molecule type" value="Genomic_DNA"/>
</dbReference>
<evidence type="ECO:0000256" key="1">
    <source>
        <dbReference type="SAM" id="MobiDB-lite"/>
    </source>
</evidence>
<evidence type="ECO:0000313" key="2">
    <source>
        <dbReference type="EMBL" id="RZR72017.1"/>
    </source>
</evidence>
<accession>A0A445MCN6</accession>
<dbReference type="AlphaFoldDB" id="A0A445MCN6"/>
<reference evidence="2" key="1">
    <citation type="journal article" date="2018" name="Data Brief">
        <title>Genome sequence data from 17 accessions of Ensete ventricosum, a staple food crop for millions in Ethiopia.</title>
        <authorList>
            <person name="Yemataw Z."/>
            <person name="Muzemil S."/>
            <person name="Ambachew D."/>
            <person name="Tripathi L."/>
            <person name="Tesfaye K."/>
            <person name="Chala A."/>
            <person name="Farbos A."/>
            <person name="O'Neill P."/>
            <person name="Moore K."/>
            <person name="Grant M."/>
            <person name="Studholme D.J."/>
        </authorList>
    </citation>
    <scope>NUCLEOTIDE SEQUENCE [LARGE SCALE GENOMIC DNA]</scope>
    <source>
        <tissue evidence="2">Leaf</tissue>
    </source>
</reference>
<organism evidence="2">
    <name type="scientific">Ensete ventricosum</name>
    <name type="common">Abyssinian banana</name>
    <name type="synonym">Musa ensete</name>
    <dbReference type="NCBI Taxonomy" id="4639"/>
    <lineage>
        <taxon>Eukaryota</taxon>
        <taxon>Viridiplantae</taxon>
        <taxon>Streptophyta</taxon>
        <taxon>Embryophyta</taxon>
        <taxon>Tracheophyta</taxon>
        <taxon>Spermatophyta</taxon>
        <taxon>Magnoliopsida</taxon>
        <taxon>Liliopsida</taxon>
        <taxon>Zingiberales</taxon>
        <taxon>Musaceae</taxon>
        <taxon>Ensete</taxon>
    </lineage>
</organism>
<protein>
    <submittedName>
        <fullName evidence="2">Uncharacterized protein</fullName>
    </submittedName>
</protein>